<accession>A0ABT8GBL2</accession>
<dbReference type="Proteomes" id="UP001172728">
    <property type="component" value="Unassembled WGS sequence"/>
</dbReference>
<evidence type="ECO:0000313" key="2">
    <source>
        <dbReference type="EMBL" id="MDN4476364.1"/>
    </source>
</evidence>
<evidence type="ECO:0000313" key="3">
    <source>
        <dbReference type="Proteomes" id="UP001172728"/>
    </source>
</evidence>
<feature type="chain" id="PRO_5046313236" evidence="1">
    <location>
        <begin position="29"/>
        <end position="234"/>
    </location>
</feature>
<comment type="caution">
    <text evidence="2">The sequence shown here is derived from an EMBL/GenBank/DDBJ whole genome shotgun (WGS) entry which is preliminary data.</text>
</comment>
<keyword evidence="3" id="KW-1185">Reference proteome</keyword>
<dbReference type="RefSeq" id="WP_301134566.1">
    <property type="nucleotide sequence ID" value="NZ_JAUHPW010000008.1"/>
</dbReference>
<evidence type="ECO:0000256" key="1">
    <source>
        <dbReference type="SAM" id="SignalP"/>
    </source>
</evidence>
<name>A0ABT8GBL2_9MICO</name>
<proteinExistence type="predicted"/>
<protein>
    <submittedName>
        <fullName evidence="2">Uncharacterized protein</fullName>
    </submittedName>
</protein>
<organism evidence="2 3">
    <name type="scientific">Demequina litoralis</name>
    <dbReference type="NCBI Taxonomy" id="3051660"/>
    <lineage>
        <taxon>Bacteria</taxon>
        <taxon>Bacillati</taxon>
        <taxon>Actinomycetota</taxon>
        <taxon>Actinomycetes</taxon>
        <taxon>Micrococcales</taxon>
        <taxon>Demequinaceae</taxon>
        <taxon>Demequina</taxon>
    </lineage>
</organism>
<sequence>MHHRTLATAAGAAVATAALLGSATAASATDDPEIHVGIMALLVAPSEDFLMKMLLVDDVVVGDGPELTAADVLPESDDVCGDLEVDIDLVASTVTVTGAGDECEVMIAAMSVFFYNGPVLEDVSLVSDGLFGESDLFAGVESYDFGFDAAWMNPALFEAETFEELPPGGILGGSSVFALTFGEDLIEDLFEEIPDVEDDPSVGEFLEDAAAEETVVEAEAEAAAPVAATPTFTG</sequence>
<reference evidence="2" key="1">
    <citation type="submission" date="2023-06" db="EMBL/GenBank/DDBJ databases">
        <title>Sysu t00192.</title>
        <authorList>
            <person name="Gao L."/>
            <person name="Fang B.-Z."/>
            <person name="Li W.-J."/>
        </authorList>
    </citation>
    <scope>NUCLEOTIDE SEQUENCE</scope>
    <source>
        <strain evidence="2">SYSU T00192</strain>
    </source>
</reference>
<feature type="signal peptide" evidence="1">
    <location>
        <begin position="1"/>
        <end position="28"/>
    </location>
</feature>
<gene>
    <name evidence="2" type="ORF">QQX09_10905</name>
</gene>
<keyword evidence="1" id="KW-0732">Signal</keyword>
<dbReference type="EMBL" id="JAUHPW010000008">
    <property type="protein sequence ID" value="MDN4476364.1"/>
    <property type="molecule type" value="Genomic_DNA"/>
</dbReference>